<organism evidence="1">
    <name type="scientific">Anguilla anguilla</name>
    <name type="common">European freshwater eel</name>
    <name type="synonym">Muraena anguilla</name>
    <dbReference type="NCBI Taxonomy" id="7936"/>
    <lineage>
        <taxon>Eukaryota</taxon>
        <taxon>Metazoa</taxon>
        <taxon>Chordata</taxon>
        <taxon>Craniata</taxon>
        <taxon>Vertebrata</taxon>
        <taxon>Euteleostomi</taxon>
        <taxon>Actinopterygii</taxon>
        <taxon>Neopterygii</taxon>
        <taxon>Teleostei</taxon>
        <taxon>Anguilliformes</taxon>
        <taxon>Anguillidae</taxon>
        <taxon>Anguilla</taxon>
    </lineage>
</organism>
<reference evidence="1" key="2">
    <citation type="journal article" date="2015" name="Fish Shellfish Immunol.">
        <title>Early steps in the European eel (Anguilla anguilla)-Vibrio vulnificus interaction in the gills: Role of the RtxA13 toxin.</title>
        <authorList>
            <person name="Callol A."/>
            <person name="Pajuelo D."/>
            <person name="Ebbesson L."/>
            <person name="Teles M."/>
            <person name="MacKenzie S."/>
            <person name="Amaro C."/>
        </authorList>
    </citation>
    <scope>NUCLEOTIDE SEQUENCE</scope>
</reference>
<dbReference type="EMBL" id="GBXM01034467">
    <property type="protein sequence ID" value="JAH74110.1"/>
    <property type="molecule type" value="Transcribed_RNA"/>
</dbReference>
<dbReference type="EMBL" id="GBXM01041511">
    <property type="protein sequence ID" value="JAH67066.1"/>
    <property type="molecule type" value="Transcribed_RNA"/>
</dbReference>
<sequence>MSGGANGWKAYATYCPKAVIMRIYLTVHILYGPVAYAICL</sequence>
<proteinExistence type="predicted"/>
<accession>A0A0E9UMT4</accession>
<dbReference type="EMBL" id="GBXM01036030">
    <property type="protein sequence ID" value="JAH72547.1"/>
    <property type="molecule type" value="Transcribed_RNA"/>
</dbReference>
<name>A0A0E9UMT4_ANGAN</name>
<dbReference type="AlphaFoldDB" id="A0A0E9UMT4"/>
<reference evidence="1" key="1">
    <citation type="submission" date="2014-11" db="EMBL/GenBank/DDBJ databases">
        <authorList>
            <person name="Amaro Gonzalez C."/>
        </authorList>
    </citation>
    <scope>NUCLEOTIDE SEQUENCE</scope>
</reference>
<evidence type="ECO:0000313" key="1">
    <source>
        <dbReference type="EMBL" id="JAH67066.1"/>
    </source>
</evidence>
<dbReference type="EMBL" id="GBXM01031128">
    <property type="protein sequence ID" value="JAH77449.1"/>
    <property type="molecule type" value="Transcribed_RNA"/>
</dbReference>
<protein>
    <submittedName>
        <fullName evidence="1">Uncharacterized protein</fullName>
    </submittedName>
</protein>
<dbReference type="EMBL" id="GBXM01037037">
    <property type="protein sequence ID" value="JAH71540.1"/>
    <property type="molecule type" value="Transcribed_RNA"/>
</dbReference>